<protein>
    <recommendedName>
        <fullName evidence="2">HTH cro/C1-type domain-containing protein</fullName>
    </recommendedName>
</protein>
<dbReference type="Proteomes" id="UP000194761">
    <property type="component" value="Unassembled WGS sequence"/>
</dbReference>
<evidence type="ECO:0000313" key="4">
    <source>
        <dbReference type="Proteomes" id="UP000194761"/>
    </source>
</evidence>
<feature type="domain" description="HTH cro/C1-type" evidence="2">
    <location>
        <begin position="14"/>
        <end position="69"/>
    </location>
</feature>
<feature type="region of interest" description="Disordered" evidence="1">
    <location>
        <begin position="282"/>
        <end position="306"/>
    </location>
</feature>
<organism evidence="3 4">
    <name type="scientific">Streptosporangium minutum</name>
    <dbReference type="NCBI Taxonomy" id="569862"/>
    <lineage>
        <taxon>Bacteria</taxon>
        <taxon>Bacillati</taxon>
        <taxon>Actinomycetota</taxon>
        <taxon>Actinomycetes</taxon>
        <taxon>Streptosporangiales</taxon>
        <taxon>Streptosporangiaceae</taxon>
        <taxon>Streptosporangium</taxon>
    </lineage>
</organism>
<gene>
    <name evidence="3" type="ORF">CA984_32720</name>
</gene>
<dbReference type="CDD" id="cd00093">
    <property type="entry name" value="HTH_XRE"/>
    <property type="match status" value="1"/>
</dbReference>
<dbReference type="SMART" id="SM00530">
    <property type="entry name" value="HTH_XRE"/>
    <property type="match status" value="1"/>
</dbReference>
<dbReference type="InterPro" id="IPR001387">
    <property type="entry name" value="Cro/C1-type_HTH"/>
</dbReference>
<sequence>MSEPAAAEDLASYLRGLKNKTGRSYDTLAKRLGISKSTLHRYCSGESVPPRFTLLEQFAKECKANRHELTELHRRWLSAQTAQTSAAEPGTARQAQPGNHDSSHPQLSGVVETPPVTGGLHGRLVVLRESRKRWTLGILSVLSVAGLLIWRPHHDPQAAAETTAQKSAGDVRSCTTRRGVKHADARQNGHVWTTDFVCANRPETSLYLTVGTTEKIAVLDTPKSWFVCWSLGRVQSDGGTIWYYTRGDRSEPGKEAWAGWGFAAAEYVEAVSHPLPDMPECRFAEPVSSSGGPPAGHSMTARPRSP</sequence>
<dbReference type="GO" id="GO:0003677">
    <property type="term" value="F:DNA binding"/>
    <property type="evidence" value="ECO:0007669"/>
    <property type="project" value="InterPro"/>
</dbReference>
<reference evidence="3 4" key="1">
    <citation type="submission" date="2017-05" db="EMBL/GenBank/DDBJ databases">
        <title>Biotechnological potential of actinobacteria isolated from South African environments.</title>
        <authorList>
            <person name="Le Roes-Hill M."/>
            <person name="Prins A."/>
            <person name="Durrell K.A."/>
        </authorList>
    </citation>
    <scope>NUCLEOTIDE SEQUENCE [LARGE SCALE GENOMIC DNA]</scope>
    <source>
        <strain evidence="3">M26</strain>
    </source>
</reference>
<evidence type="ECO:0000256" key="1">
    <source>
        <dbReference type="SAM" id="MobiDB-lite"/>
    </source>
</evidence>
<name>A0A243RCL1_9ACTN</name>
<feature type="compositionally biased region" description="Polar residues" evidence="1">
    <location>
        <begin position="93"/>
        <end position="106"/>
    </location>
</feature>
<comment type="caution">
    <text evidence="3">The sequence shown here is derived from an EMBL/GenBank/DDBJ whole genome shotgun (WGS) entry which is preliminary data.</text>
</comment>
<dbReference type="RefSeq" id="WP_086577337.1">
    <property type="nucleotide sequence ID" value="NZ_NGFP01000205.1"/>
</dbReference>
<dbReference type="AlphaFoldDB" id="A0A243RCL1"/>
<dbReference type="SUPFAM" id="SSF47413">
    <property type="entry name" value="lambda repressor-like DNA-binding domains"/>
    <property type="match status" value="1"/>
</dbReference>
<evidence type="ECO:0000259" key="2">
    <source>
        <dbReference type="PROSITE" id="PS50943"/>
    </source>
</evidence>
<proteinExistence type="predicted"/>
<dbReference type="PROSITE" id="PS50943">
    <property type="entry name" value="HTH_CROC1"/>
    <property type="match status" value="1"/>
</dbReference>
<keyword evidence="4" id="KW-1185">Reference proteome</keyword>
<dbReference type="Gene3D" id="1.10.260.40">
    <property type="entry name" value="lambda repressor-like DNA-binding domains"/>
    <property type="match status" value="1"/>
</dbReference>
<dbReference type="InterPro" id="IPR010982">
    <property type="entry name" value="Lambda_DNA-bd_dom_sf"/>
</dbReference>
<dbReference type="Pfam" id="PF13560">
    <property type="entry name" value="HTH_31"/>
    <property type="match status" value="1"/>
</dbReference>
<evidence type="ECO:0000313" key="3">
    <source>
        <dbReference type="EMBL" id="OUC91708.1"/>
    </source>
</evidence>
<feature type="region of interest" description="Disordered" evidence="1">
    <location>
        <begin position="80"/>
        <end position="114"/>
    </location>
</feature>
<dbReference type="EMBL" id="NGFP01000205">
    <property type="protein sequence ID" value="OUC91708.1"/>
    <property type="molecule type" value="Genomic_DNA"/>
</dbReference>
<accession>A0A243RCL1</accession>